<evidence type="ECO:0000256" key="6">
    <source>
        <dbReference type="ARBA" id="ARBA00034617"/>
    </source>
</evidence>
<dbReference type="PROSITE" id="PS51198">
    <property type="entry name" value="UVRD_HELICASE_ATP_BIND"/>
    <property type="match status" value="1"/>
</dbReference>
<dbReference type="GO" id="GO:0005829">
    <property type="term" value="C:cytosol"/>
    <property type="evidence" value="ECO:0007669"/>
    <property type="project" value="TreeGrafter"/>
</dbReference>
<feature type="domain" description="UvrD-like helicase ATP-binding" evidence="10">
    <location>
        <begin position="1"/>
        <end position="472"/>
    </location>
</feature>
<dbReference type="Proteomes" id="UP000601108">
    <property type="component" value="Unassembled WGS sequence"/>
</dbReference>
<evidence type="ECO:0000256" key="2">
    <source>
        <dbReference type="ARBA" id="ARBA00022801"/>
    </source>
</evidence>
<sequence>MSATTAFTVYNAAAGAGKTYTLVKMYLITLLKGEFKDSYKNILAITFTNKAVAEMKTRILENLVAISASNTPIKYQGLLQELISETDIAEKELKQKANRMLKSILHNYAAFDIVTIDTFTHRIIRTFAHDLGIPMNFEIEMNTDSLIEEAVDAVVAKIGLNEELTKLIIDFAISKLEDDKSWDITIELNKVARLLFSENDRKYLNKLSNKEISDFEKLKKLLYQKTKDLKNIIIISSKKILDQIYSLGLENKDFSRGTIPNHFQKLSDGVTKLDFKKTKWAQNIETADFYTKTLKEDKKERIDGIRSAIETAFLVTKDQLLQLSLLNNILKNITPLSVLNAINKELIEIKKERKILLISEFNTIISKAIQGQPAPFIYERLGERYRDYFIDEFQDTSVLQWDNLVPLIDNAVSTETLTGKRGQITIVGDAKQAIYRWRGGRAEQFIELSSEKNPFSAKEKQVHNLPKNYRSHEEIIKFNNQLFTFLSNDFSDEKHRELYVSGNKQETNLKKGGYVNISFIKAKNVAEENEVYPEKVYEIVRDRVDNGYTLNEICIIVRKQKEGAAIADFLTQKGLSIISSETLLINNAPQVAFIVNILTWHTYSDHLQSKIAALHFLTERFSVQEKHLFLKKMTDSAPDAFCAELKNFDIDFSFTKLVIKPLYDAVEYIIASFSLADNTTAYTQFFLDAVFAFTQKYTEGIVGFLAYWETNKEKLSIVAPETEQAIQIITIHKAKGLEFPCVIYPYANINIYDEIEPKTWFPVDKEKYADFEEVFINYNKEISDYGIAAEEIVLHRQAQLELDTFNLLYVVLTRAKEQLYIISKLELNAKGESNSNTFSGKLISYLDHLGIWDSEKTEYDFGSPLRPKIEIANSENKSKVINLSKFQNISGKYKINIVTNSGKLWDTSQQNAIEKGNLIHDLMASIYVYEDVEKVIEEAYMTGKIMFLEKETLYNEIKNIVDHPELSQYFSRDNTIYNERDIISKGKLFRPDRIIIDKNNLTTILDYKTGIHNASYSKQVEEYAILLEDLGHTIKDRVLVYFNEAITLKHV</sequence>
<dbReference type="PANTHER" id="PTHR11070:SF67">
    <property type="entry name" value="DNA 3'-5' HELICASE"/>
    <property type="match status" value="1"/>
</dbReference>
<keyword evidence="12" id="KW-1185">Reference proteome</keyword>
<dbReference type="SUPFAM" id="SSF52540">
    <property type="entry name" value="P-loop containing nucleoside triphosphate hydrolases"/>
    <property type="match status" value="1"/>
</dbReference>
<accession>A0A918JSC4</accession>
<evidence type="ECO:0000256" key="1">
    <source>
        <dbReference type="ARBA" id="ARBA00022741"/>
    </source>
</evidence>
<dbReference type="Pfam" id="PF00580">
    <property type="entry name" value="UvrD-helicase"/>
    <property type="match status" value="1"/>
</dbReference>
<dbReference type="EC" id="5.6.2.4" evidence="7"/>
<keyword evidence="5" id="KW-0413">Isomerase</keyword>
<protein>
    <recommendedName>
        <fullName evidence="7">DNA 3'-5' helicase</fullName>
        <ecNumber evidence="7">5.6.2.4</ecNumber>
    </recommendedName>
</protein>
<dbReference type="InterPro" id="IPR001611">
    <property type="entry name" value="Leu-rich_rpt"/>
</dbReference>
<dbReference type="GO" id="GO:0016787">
    <property type="term" value="F:hydrolase activity"/>
    <property type="evidence" value="ECO:0007669"/>
    <property type="project" value="UniProtKB-UniRule"/>
</dbReference>
<dbReference type="InterPro" id="IPR014016">
    <property type="entry name" value="UvrD-like_ATP-bd"/>
</dbReference>
<keyword evidence="3 9" id="KW-0347">Helicase</keyword>
<dbReference type="InterPro" id="IPR027417">
    <property type="entry name" value="P-loop_NTPase"/>
</dbReference>
<evidence type="ECO:0000256" key="5">
    <source>
        <dbReference type="ARBA" id="ARBA00023235"/>
    </source>
</evidence>
<feature type="binding site" evidence="9">
    <location>
        <begin position="12"/>
        <end position="19"/>
    </location>
    <ligand>
        <name>ATP</name>
        <dbReference type="ChEBI" id="CHEBI:30616"/>
    </ligand>
</feature>
<keyword evidence="4 9" id="KW-0067">ATP-binding</keyword>
<gene>
    <name evidence="11" type="ORF">GCM10007384_05760</name>
</gene>
<evidence type="ECO:0000313" key="12">
    <source>
        <dbReference type="Proteomes" id="UP000601108"/>
    </source>
</evidence>
<evidence type="ECO:0000256" key="4">
    <source>
        <dbReference type="ARBA" id="ARBA00022840"/>
    </source>
</evidence>
<dbReference type="GO" id="GO:0000725">
    <property type="term" value="P:recombinational repair"/>
    <property type="evidence" value="ECO:0007669"/>
    <property type="project" value="TreeGrafter"/>
</dbReference>
<evidence type="ECO:0000256" key="8">
    <source>
        <dbReference type="ARBA" id="ARBA00048988"/>
    </source>
</evidence>
<dbReference type="Gene3D" id="1.10.3170.10">
    <property type="entry name" value="Recbcd, chain B, domain 2"/>
    <property type="match status" value="1"/>
</dbReference>
<dbReference type="InterPro" id="IPR014017">
    <property type="entry name" value="DNA_helicase_UvrD-like_C"/>
</dbReference>
<dbReference type="GO" id="GO:0003677">
    <property type="term" value="F:DNA binding"/>
    <property type="evidence" value="ECO:0007669"/>
    <property type="project" value="InterPro"/>
</dbReference>
<name>A0A918JSC4_9FLAO</name>
<reference evidence="11 12" key="1">
    <citation type="journal article" date="2014" name="Int. J. Syst. Evol. Microbiol.">
        <title>Complete genome sequence of Corynebacterium casei LMG S-19264T (=DSM 44701T), isolated from a smear-ripened cheese.</title>
        <authorList>
            <consortium name="US DOE Joint Genome Institute (JGI-PGF)"/>
            <person name="Walter F."/>
            <person name="Albersmeier A."/>
            <person name="Kalinowski J."/>
            <person name="Ruckert C."/>
        </authorList>
    </citation>
    <scope>NUCLEOTIDE SEQUENCE [LARGE SCALE GENOMIC DNA]</scope>
    <source>
        <strain evidence="11 12">KCTC 12285</strain>
    </source>
</reference>
<dbReference type="Pfam" id="PF13361">
    <property type="entry name" value="UvrD_C"/>
    <property type="match status" value="2"/>
</dbReference>
<keyword evidence="2 9" id="KW-0378">Hydrolase</keyword>
<evidence type="ECO:0000256" key="3">
    <source>
        <dbReference type="ARBA" id="ARBA00022806"/>
    </source>
</evidence>
<dbReference type="Gene3D" id="3.40.50.300">
    <property type="entry name" value="P-loop containing nucleotide triphosphate hydrolases"/>
    <property type="match status" value="3"/>
</dbReference>
<comment type="catalytic activity">
    <reaction evidence="6">
        <text>Couples ATP hydrolysis with the unwinding of duplex DNA by translocating in the 3'-5' direction.</text>
        <dbReference type="EC" id="5.6.2.4"/>
    </reaction>
</comment>
<comment type="caution">
    <text evidence="11">The sequence shown here is derived from an EMBL/GenBank/DDBJ whole genome shotgun (WGS) entry which is preliminary data.</text>
</comment>
<dbReference type="GO" id="GO:0005524">
    <property type="term" value="F:ATP binding"/>
    <property type="evidence" value="ECO:0007669"/>
    <property type="project" value="UniProtKB-UniRule"/>
</dbReference>
<comment type="catalytic activity">
    <reaction evidence="8">
        <text>ATP + H2O = ADP + phosphate + H(+)</text>
        <dbReference type="Rhea" id="RHEA:13065"/>
        <dbReference type="ChEBI" id="CHEBI:15377"/>
        <dbReference type="ChEBI" id="CHEBI:15378"/>
        <dbReference type="ChEBI" id="CHEBI:30616"/>
        <dbReference type="ChEBI" id="CHEBI:43474"/>
        <dbReference type="ChEBI" id="CHEBI:456216"/>
        <dbReference type="EC" id="5.6.2.4"/>
    </reaction>
</comment>
<dbReference type="RefSeq" id="WP_027411827.1">
    <property type="nucleotide sequence ID" value="NZ_BMWS01000003.1"/>
</dbReference>
<dbReference type="EMBL" id="BMWS01000003">
    <property type="protein sequence ID" value="GGX07108.1"/>
    <property type="molecule type" value="Genomic_DNA"/>
</dbReference>
<dbReference type="PROSITE" id="PS51450">
    <property type="entry name" value="LRR"/>
    <property type="match status" value="1"/>
</dbReference>
<proteinExistence type="predicted"/>
<evidence type="ECO:0000256" key="9">
    <source>
        <dbReference type="PROSITE-ProRule" id="PRU00560"/>
    </source>
</evidence>
<dbReference type="PANTHER" id="PTHR11070">
    <property type="entry name" value="UVRD / RECB / PCRA DNA HELICASE FAMILY MEMBER"/>
    <property type="match status" value="1"/>
</dbReference>
<evidence type="ECO:0000313" key="11">
    <source>
        <dbReference type="EMBL" id="GGX07108.1"/>
    </source>
</evidence>
<evidence type="ECO:0000256" key="7">
    <source>
        <dbReference type="ARBA" id="ARBA00034808"/>
    </source>
</evidence>
<evidence type="ECO:0000259" key="10">
    <source>
        <dbReference type="PROSITE" id="PS51198"/>
    </source>
</evidence>
<keyword evidence="1 9" id="KW-0547">Nucleotide-binding</keyword>
<dbReference type="InterPro" id="IPR000212">
    <property type="entry name" value="DNA_helicase_UvrD/REP"/>
</dbReference>
<dbReference type="AlphaFoldDB" id="A0A918JSC4"/>
<dbReference type="GO" id="GO:0043138">
    <property type="term" value="F:3'-5' DNA helicase activity"/>
    <property type="evidence" value="ECO:0007669"/>
    <property type="project" value="UniProtKB-EC"/>
</dbReference>
<organism evidence="11 12">
    <name type="scientific">Aquimarina muelleri</name>
    <dbReference type="NCBI Taxonomy" id="279356"/>
    <lineage>
        <taxon>Bacteria</taxon>
        <taxon>Pseudomonadati</taxon>
        <taxon>Bacteroidota</taxon>
        <taxon>Flavobacteriia</taxon>
        <taxon>Flavobacteriales</taxon>
        <taxon>Flavobacteriaceae</taxon>
        <taxon>Aquimarina</taxon>
    </lineage>
</organism>